<evidence type="ECO:0000313" key="2">
    <source>
        <dbReference type="EMBL" id="KIO24358.1"/>
    </source>
</evidence>
<dbReference type="EMBL" id="KN823063">
    <property type="protein sequence ID" value="KIO24358.1"/>
    <property type="molecule type" value="Genomic_DNA"/>
</dbReference>
<name>A0A0C3KSF4_9AGAM</name>
<evidence type="ECO:0000256" key="1">
    <source>
        <dbReference type="SAM" id="MobiDB-lite"/>
    </source>
</evidence>
<proteinExistence type="predicted"/>
<organism evidence="2 3">
    <name type="scientific">Tulasnella calospora MUT 4182</name>
    <dbReference type="NCBI Taxonomy" id="1051891"/>
    <lineage>
        <taxon>Eukaryota</taxon>
        <taxon>Fungi</taxon>
        <taxon>Dikarya</taxon>
        <taxon>Basidiomycota</taxon>
        <taxon>Agaricomycotina</taxon>
        <taxon>Agaricomycetes</taxon>
        <taxon>Cantharellales</taxon>
        <taxon>Tulasnellaceae</taxon>
        <taxon>Tulasnella</taxon>
    </lineage>
</organism>
<accession>A0A0C3KSF4</accession>
<keyword evidence="3" id="KW-1185">Reference proteome</keyword>
<feature type="compositionally biased region" description="Basic residues" evidence="1">
    <location>
        <begin position="280"/>
        <end position="295"/>
    </location>
</feature>
<reference evidence="3" key="2">
    <citation type="submission" date="2015-01" db="EMBL/GenBank/DDBJ databases">
        <title>Evolutionary Origins and Diversification of the Mycorrhizal Mutualists.</title>
        <authorList>
            <consortium name="DOE Joint Genome Institute"/>
            <consortium name="Mycorrhizal Genomics Consortium"/>
            <person name="Kohler A."/>
            <person name="Kuo A."/>
            <person name="Nagy L.G."/>
            <person name="Floudas D."/>
            <person name="Copeland A."/>
            <person name="Barry K.W."/>
            <person name="Cichocki N."/>
            <person name="Veneault-Fourrey C."/>
            <person name="LaButti K."/>
            <person name="Lindquist E.A."/>
            <person name="Lipzen A."/>
            <person name="Lundell T."/>
            <person name="Morin E."/>
            <person name="Murat C."/>
            <person name="Riley R."/>
            <person name="Ohm R."/>
            <person name="Sun H."/>
            <person name="Tunlid A."/>
            <person name="Henrissat B."/>
            <person name="Grigoriev I.V."/>
            <person name="Hibbett D.S."/>
            <person name="Martin F."/>
        </authorList>
    </citation>
    <scope>NUCLEOTIDE SEQUENCE [LARGE SCALE GENOMIC DNA]</scope>
    <source>
        <strain evidence="3">MUT 4182</strain>
    </source>
</reference>
<dbReference type="OrthoDB" id="3195603at2759"/>
<evidence type="ECO:0000313" key="3">
    <source>
        <dbReference type="Proteomes" id="UP000054248"/>
    </source>
</evidence>
<sequence length="350" mass="39809">MTILFPGRKLTNDRGRTATSNTFRDKLVECVATRVDKRHIVHDYAVSSDNAVYVPPQDEDHWLNDLDWSGWIILQLYSPDFKNDRPTGSWILDSEWQLYLDGKLQAVSIEDDRHRKLKLAPPAITLQKYGLRVSEAADETLGQRGPFEPLRANTAPGALYQQTPNRNAATDIGQLARTQFHSHHRRVASESMINYEEPIPLFAPEPSSLRDYNGYVGYTELAPVPREFEMMDNQPIGGLAYQFQESPPSNRVKPGVLRKRSSRRLSETSTRSQSQEGRRTPPRVRRKLSRSRSRRSLGPPPPMTPRPTGIPPPMGYNSDPFMNPYQESLPLPPRPYHRHANDNACGCIIC</sequence>
<dbReference type="HOGENOM" id="CLU_792719_0_0_1"/>
<feature type="compositionally biased region" description="Pro residues" evidence="1">
    <location>
        <begin position="298"/>
        <end position="314"/>
    </location>
</feature>
<dbReference type="AlphaFoldDB" id="A0A0C3KSF4"/>
<gene>
    <name evidence="2" type="ORF">M407DRAFT_213041</name>
</gene>
<dbReference type="Proteomes" id="UP000054248">
    <property type="component" value="Unassembled WGS sequence"/>
</dbReference>
<protein>
    <submittedName>
        <fullName evidence="2">Uncharacterized protein</fullName>
    </submittedName>
</protein>
<feature type="region of interest" description="Disordered" evidence="1">
    <location>
        <begin position="239"/>
        <end position="329"/>
    </location>
</feature>
<reference evidence="2 3" key="1">
    <citation type="submission" date="2014-04" db="EMBL/GenBank/DDBJ databases">
        <authorList>
            <consortium name="DOE Joint Genome Institute"/>
            <person name="Kuo A."/>
            <person name="Girlanda M."/>
            <person name="Perotto S."/>
            <person name="Kohler A."/>
            <person name="Nagy L.G."/>
            <person name="Floudas D."/>
            <person name="Copeland A."/>
            <person name="Barry K.W."/>
            <person name="Cichocki N."/>
            <person name="Veneault-Fourrey C."/>
            <person name="LaButti K."/>
            <person name="Lindquist E.A."/>
            <person name="Lipzen A."/>
            <person name="Lundell T."/>
            <person name="Morin E."/>
            <person name="Murat C."/>
            <person name="Sun H."/>
            <person name="Tunlid A."/>
            <person name="Henrissat B."/>
            <person name="Grigoriev I.V."/>
            <person name="Hibbett D.S."/>
            <person name="Martin F."/>
            <person name="Nordberg H.P."/>
            <person name="Cantor M.N."/>
            <person name="Hua S.X."/>
        </authorList>
    </citation>
    <scope>NUCLEOTIDE SEQUENCE [LARGE SCALE GENOMIC DNA]</scope>
    <source>
        <strain evidence="2 3">MUT 4182</strain>
    </source>
</reference>